<keyword evidence="11" id="KW-1185">Reference proteome</keyword>
<dbReference type="NCBIfam" id="TIGR03565">
    <property type="entry name" value="alk_sulf_monoox"/>
    <property type="match status" value="1"/>
</dbReference>
<evidence type="ECO:0000313" key="11">
    <source>
        <dbReference type="Proteomes" id="UP000001695"/>
    </source>
</evidence>
<dbReference type="eggNOG" id="COG2141">
    <property type="taxonomic scope" value="Bacteria"/>
</dbReference>
<evidence type="ECO:0000259" key="9">
    <source>
        <dbReference type="Pfam" id="PF00296"/>
    </source>
</evidence>
<dbReference type="HAMAP" id="MF_01229">
    <property type="entry name" value="Alkanesulf_monooxygen"/>
    <property type="match status" value="1"/>
</dbReference>
<dbReference type="RefSeq" id="WP_012385029.1">
    <property type="nucleotide sequence ID" value="NC_010581.1"/>
</dbReference>
<dbReference type="GO" id="GO:0008726">
    <property type="term" value="F:alkanesulfonate monooxygenase activity"/>
    <property type="evidence" value="ECO:0007669"/>
    <property type="project" value="UniProtKB-UniRule"/>
</dbReference>
<dbReference type="SUPFAM" id="SSF51679">
    <property type="entry name" value="Bacterial luciferase-like"/>
    <property type="match status" value="1"/>
</dbReference>
<dbReference type="CDD" id="cd01094">
    <property type="entry name" value="Alkanesulfonate_monoxygenase"/>
    <property type="match status" value="1"/>
</dbReference>
<keyword evidence="4 7" id="KW-0288">FMN</keyword>
<dbReference type="Proteomes" id="UP000001695">
    <property type="component" value="Chromosome"/>
</dbReference>
<dbReference type="InterPro" id="IPR019911">
    <property type="entry name" value="Alkanesulphonate_mOase_FMN-dep"/>
</dbReference>
<feature type="domain" description="Luciferase-like" evidence="9">
    <location>
        <begin position="11"/>
        <end position="332"/>
    </location>
</feature>
<dbReference type="GO" id="GO:0046306">
    <property type="term" value="P:alkanesulfonate catabolic process"/>
    <property type="evidence" value="ECO:0007669"/>
    <property type="project" value="TreeGrafter"/>
</dbReference>
<keyword evidence="3 7" id="KW-0285">Flavoprotein</keyword>
<accession>B2IFA8</accession>
<evidence type="ECO:0000313" key="10">
    <source>
        <dbReference type="EMBL" id="ACB95673.1"/>
    </source>
</evidence>
<evidence type="ECO:0000256" key="5">
    <source>
        <dbReference type="ARBA" id="ARBA00023002"/>
    </source>
</evidence>
<keyword evidence="5 7" id="KW-0560">Oxidoreductase</keyword>
<dbReference type="EMBL" id="CP001016">
    <property type="protein sequence ID" value="ACB95673.1"/>
    <property type="molecule type" value="Genomic_DNA"/>
</dbReference>
<evidence type="ECO:0000256" key="7">
    <source>
        <dbReference type="HAMAP-Rule" id="MF_01229"/>
    </source>
</evidence>
<evidence type="ECO:0000256" key="6">
    <source>
        <dbReference type="ARBA" id="ARBA00023033"/>
    </source>
</evidence>
<gene>
    <name evidence="7" type="primary">ssuD</name>
    <name evidence="10" type="ordered locus">Bind_2051</name>
</gene>
<dbReference type="PANTHER" id="PTHR42847">
    <property type="entry name" value="ALKANESULFONATE MONOOXYGENASE"/>
    <property type="match status" value="1"/>
</dbReference>
<dbReference type="InterPro" id="IPR050172">
    <property type="entry name" value="SsuD_RutA_monooxygenase"/>
</dbReference>
<evidence type="ECO:0000256" key="4">
    <source>
        <dbReference type="ARBA" id="ARBA00022643"/>
    </source>
</evidence>
<keyword evidence="6 7" id="KW-0503">Monooxygenase</keyword>
<reference evidence="11" key="1">
    <citation type="submission" date="2008-03" db="EMBL/GenBank/DDBJ databases">
        <title>Complete sequence of chromosome of Beijerinckia indica subsp. indica ATCC 9039.</title>
        <authorList>
            <consortium name="US DOE Joint Genome Institute"/>
            <person name="Copeland A."/>
            <person name="Lucas S."/>
            <person name="Lapidus A."/>
            <person name="Glavina del Rio T."/>
            <person name="Dalin E."/>
            <person name="Tice H."/>
            <person name="Bruce D."/>
            <person name="Goodwin L."/>
            <person name="Pitluck S."/>
            <person name="LaButti K."/>
            <person name="Schmutz J."/>
            <person name="Larimer F."/>
            <person name="Land M."/>
            <person name="Hauser L."/>
            <person name="Kyrpides N."/>
            <person name="Mikhailova N."/>
            <person name="Dunfield P.F."/>
            <person name="Dedysh S.N."/>
            <person name="Liesack W."/>
            <person name="Saw J.H."/>
            <person name="Alam M."/>
            <person name="Chen Y."/>
            <person name="Murrell J.C."/>
            <person name="Richardson P."/>
        </authorList>
    </citation>
    <scope>NUCLEOTIDE SEQUENCE [LARGE SCALE GENOMIC DNA]</scope>
    <source>
        <strain evidence="11">ATCC 9039 / DSM 1715 / NCIMB 8712</strain>
    </source>
</reference>
<dbReference type="InterPro" id="IPR011251">
    <property type="entry name" value="Luciferase-like_dom"/>
</dbReference>
<comment type="catalytic activity">
    <reaction evidence="7">
        <text>an alkanesulfonate + FMNH2 + O2 = an aldehyde + FMN + sulfite + H2O + 2 H(+)</text>
        <dbReference type="Rhea" id="RHEA:23064"/>
        <dbReference type="ChEBI" id="CHEBI:15377"/>
        <dbReference type="ChEBI" id="CHEBI:15378"/>
        <dbReference type="ChEBI" id="CHEBI:15379"/>
        <dbReference type="ChEBI" id="CHEBI:17359"/>
        <dbReference type="ChEBI" id="CHEBI:17478"/>
        <dbReference type="ChEBI" id="CHEBI:57618"/>
        <dbReference type="ChEBI" id="CHEBI:58210"/>
        <dbReference type="ChEBI" id="CHEBI:134249"/>
        <dbReference type="EC" id="1.14.14.5"/>
    </reaction>
</comment>
<evidence type="ECO:0000256" key="3">
    <source>
        <dbReference type="ARBA" id="ARBA00022630"/>
    </source>
</evidence>
<dbReference type="InterPro" id="IPR036661">
    <property type="entry name" value="Luciferase-like_sf"/>
</dbReference>
<dbReference type="EC" id="1.14.14.5" evidence="2 7"/>
<feature type="region of interest" description="Disordered" evidence="8">
    <location>
        <begin position="361"/>
        <end position="392"/>
    </location>
</feature>
<sequence length="392" mass="42809">MNDIAAESANVLWFLPTHGDGRYLGTSLGARDVTLRYLSQIAEAADELGYFGVLLPTGRSCEDSWIVASALAPRTRRLRFLVAVRPGLQSPAVAARMTATLDRLSEGRLLINVVTGGDPLENKGDGVFLSHDERYAETDEFLQVYSRLLAGEEVDFNGKYIQIEKGKLLYPPHQQPAPPLYFGGSSEIGQDIAARTVQKYLTWGEPPAQVASKIAGMRERAKAYGRKISFGIRLHVIVRETASEAWDAANDLIKYVDEKTIAEAQKAFARMDSVGQQRMTVLHGGERSKLEISPNLWAGVGLVRGGAGTALVGDPDTVAERMREYMRAGVDTFILSGYPHLEEAYRFAELVLPRLPLSAGTHAPHAASAHRGPFGEMVGNTFAPQDRRVSAS</sequence>
<reference evidence="10 11" key="2">
    <citation type="journal article" date="2010" name="J. Bacteriol.">
        <title>Complete genome sequence of Beijerinckia indica subsp. indica.</title>
        <authorList>
            <person name="Tamas I."/>
            <person name="Dedysh S.N."/>
            <person name="Liesack W."/>
            <person name="Stott M.B."/>
            <person name="Alam M."/>
            <person name="Murrell J.C."/>
            <person name="Dunfield P.F."/>
        </authorList>
    </citation>
    <scope>NUCLEOTIDE SEQUENCE [LARGE SCALE GENOMIC DNA]</scope>
    <source>
        <strain evidence="11">ATCC 9039 / DSM 1715 / NCIMB 8712</strain>
    </source>
</reference>
<dbReference type="STRING" id="395963.Bind_2051"/>
<proteinExistence type="inferred from homology"/>
<dbReference type="KEGG" id="bid:Bind_2051"/>
<dbReference type="Gene3D" id="3.20.20.30">
    <property type="entry name" value="Luciferase-like domain"/>
    <property type="match status" value="1"/>
</dbReference>
<comment type="function">
    <text evidence="7">Catalyzes the desulfonation of aliphatic sulfonates.</text>
</comment>
<evidence type="ECO:0000256" key="8">
    <source>
        <dbReference type="SAM" id="MobiDB-lite"/>
    </source>
</evidence>
<evidence type="ECO:0000256" key="1">
    <source>
        <dbReference type="ARBA" id="ARBA00007044"/>
    </source>
</evidence>
<evidence type="ECO:0000256" key="2">
    <source>
        <dbReference type="ARBA" id="ARBA00012113"/>
    </source>
</evidence>
<dbReference type="HOGENOM" id="CLU_027853_1_0_5"/>
<dbReference type="Pfam" id="PF00296">
    <property type="entry name" value="Bac_luciferase"/>
    <property type="match status" value="1"/>
</dbReference>
<organism evidence="10 11">
    <name type="scientific">Beijerinckia indica subsp. indica (strain ATCC 9039 / DSM 1715 / NCIMB 8712)</name>
    <dbReference type="NCBI Taxonomy" id="395963"/>
    <lineage>
        <taxon>Bacteria</taxon>
        <taxon>Pseudomonadati</taxon>
        <taxon>Pseudomonadota</taxon>
        <taxon>Alphaproteobacteria</taxon>
        <taxon>Hyphomicrobiales</taxon>
        <taxon>Beijerinckiaceae</taxon>
        <taxon>Beijerinckia</taxon>
    </lineage>
</organism>
<dbReference type="PANTHER" id="PTHR42847:SF4">
    <property type="entry name" value="ALKANESULFONATE MONOOXYGENASE-RELATED"/>
    <property type="match status" value="1"/>
</dbReference>
<name>B2IFA8_BEII9</name>
<protein>
    <recommendedName>
        <fullName evidence="2 7">Alkanesulfonate monooxygenase</fullName>
        <ecNumber evidence="2 7">1.14.14.5</ecNumber>
    </recommendedName>
    <alternativeName>
        <fullName evidence="7">FMNH2-dependent aliphatic sulfonate monooxygenase</fullName>
    </alternativeName>
</protein>
<comment type="similarity">
    <text evidence="1 7">Belongs to the SsuD family.</text>
</comment>
<dbReference type="OrthoDB" id="9814695at2"/>
<dbReference type="AlphaFoldDB" id="B2IFA8"/>
<dbReference type="NCBIfam" id="NF001939">
    <property type="entry name" value="PRK00719.1"/>
    <property type="match status" value="1"/>
</dbReference>